<dbReference type="AlphaFoldDB" id="A0A8X6NYJ2"/>
<proteinExistence type="predicted"/>
<evidence type="ECO:0000313" key="1">
    <source>
        <dbReference type="EMBL" id="GFT38797.1"/>
    </source>
</evidence>
<sequence>MNSEQKRTNTTPLNRTLARTPHAFILLYPFAKTYAMYLWPFVAAPYKTATCLPCAATPAACASTCRERVLSVTLPCTAMLAPSSQAERTAKRTA</sequence>
<organism evidence="1 2">
    <name type="scientific">Nephila pilipes</name>
    <name type="common">Giant wood spider</name>
    <name type="synonym">Nephila maculata</name>
    <dbReference type="NCBI Taxonomy" id="299642"/>
    <lineage>
        <taxon>Eukaryota</taxon>
        <taxon>Metazoa</taxon>
        <taxon>Ecdysozoa</taxon>
        <taxon>Arthropoda</taxon>
        <taxon>Chelicerata</taxon>
        <taxon>Arachnida</taxon>
        <taxon>Araneae</taxon>
        <taxon>Araneomorphae</taxon>
        <taxon>Entelegynae</taxon>
        <taxon>Araneoidea</taxon>
        <taxon>Nephilidae</taxon>
        <taxon>Nephila</taxon>
    </lineage>
</organism>
<comment type="caution">
    <text evidence="1">The sequence shown here is derived from an EMBL/GenBank/DDBJ whole genome shotgun (WGS) entry which is preliminary data.</text>
</comment>
<dbReference type="EMBL" id="BMAW01109518">
    <property type="protein sequence ID" value="GFT38797.1"/>
    <property type="molecule type" value="Genomic_DNA"/>
</dbReference>
<evidence type="ECO:0000313" key="2">
    <source>
        <dbReference type="Proteomes" id="UP000887013"/>
    </source>
</evidence>
<gene>
    <name evidence="1" type="ORF">NPIL_52681</name>
</gene>
<name>A0A8X6NYJ2_NEPPI</name>
<reference evidence="1" key="1">
    <citation type="submission" date="2020-08" db="EMBL/GenBank/DDBJ databases">
        <title>Multicomponent nature underlies the extraordinary mechanical properties of spider dragline silk.</title>
        <authorList>
            <person name="Kono N."/>
            <person name="Nakamura H."/>
            <person name="Mori M."/>
            <person name="Yoshida Y."/>
            <person name="Ohtoshi R."/>
            <person name="Malay A.D."/>
            <person name="Moran D.A.P."/>
            <person name="Tomita M."/>
            <person name="Numata K."/>
            <person name="Arakawa K."/>
        </authorList>
    </citation>
    <scope>NUCLEOTIDE SEQUENCE</scope>
</reference>
<keyword evidence="2" id="KW-1185">Reference proteome</keyword>
<dbReference type="Proteomes" id="UP000887013">
    <property type="component" value="Unassembled WGS sequence"/>
</dbReference>
<protein>
    <submittedName>
        <fullName evidence="1">Uncharacterized protein</fullName>
    </submittedName>
</protein>
<accession>A0A8X6NYJ2</accession>